<dbReference type="Proteomes" id="UP000503129">
    <property type="component" value="Chromosome"/>
</dbReference>
<evidence type="ECO:0000256" key="2">
    <source>
        <dbReference type="ARBA" id="ARBA00022649"/>
    </source>
</evidence>
<comment type="similarity">
    <text evidence="7">Belongs to the PINc/VapC protein family.</text>
</comment>
<keyword evidence="4" id="KW-0479">Metal-binding</keyword>
<dbReference type="PANTHER" id="PTHR33653:SF1">
    <property type="entry name" value="RIBONUCLEASE VAPC2"/>
    <property type="match status" value="1"/>
</dbReference>
<evidence type="ECO:0000313" key="10">
    <source>
        <dbReference type="Proteomes" id="UP000503129"/>
    </source>
</evidence>
<dbReference type="EMBL" id="CP030118">
    <property type="protein sequence ID" value="QDL11320.1"/>
    <property type="molecule type" value="Genomic_DNA"/>
</dbReference>
<dbReference type="Gene3D" id="3.40.50.1010">
    <property type="entry name" value="5'-nuclease"/>
    <property type="match status" value="1"/>
</dbReference>
<name>A0A856MMK2_9CYAN</name>
<dbReference type="AlphaFoldDB" id="A0A856MMK2"/>
<evidence type="ECO:0000256" key="6">
    <source>
        <dbReference type="ARBA" id="ARBA00022842"/>
    </source>
</evidence>
<dbReference type="InterPro" id="IPR050556">
    <property type="entry name" value="Type_II_TA_system_RNase"/>
</dbReference>
<dbReference type="GO" id="GO:0046872">
    <property type="term" value="F:metal ion binding"/>
    <property type="evidence" value="ECO:0007669"/>
    <property type="project" value="UniProtKB-KW"/>
</dbReference>
<accession>A0A856MMK2</accession>
<keyword evidence="3" id="KW-0540">Nuclease</keyword>
<feature type="domain" description="PIN" evidence="8">
    <location>
        <begin position="1"/>
        <end position="128"/>
    </location>
</feature>
<evidence type="ECO:0000256" key="7">
    <source>
        <dbReference type="ARBA" id="ARBA00038093"/>
    </source>
</evidence>
<dbReference type="GO" id="GO:0016787">
    <property type="term" value="F:hydrolase activity"/>
    <property type="evidence" value="ECO:0007669"/>
    <property type="project" value="UniProtKB-KW"/>
</dbReference>
<protein>
    <submittedName>
        <fullName evidence="9">VapC toxin family PIN domain ribonuclease</fullName>
    </submittedName>
</protein>
<dbReference type="InterPro" id="IPR002716">
    <property type="entry name" value="PIN_dom"/>
</dbReference>
<dbReference type="GO" id="GO:0004518">
    <property type="term" value="F:nuclease activity"/>
    <property type="evidence" value="ECO:0007669"/>
    <property type="project" value="UniProtKB-KW"/>
</dbReference>
<evidence type="ECO:0000256" key="1">
    <source>
        <dbReference type="ARBA" id="ARBA00001946"/>
    </source>
</evidence>
<evidence type="ECO:0000256" key="3">
    <source>
        <dbReference type="ARBA" id="ARBA00022722"/>
    </source>
</evidence>
<evidence type="ECO:0000256" key="4">
    <source>
        <dbReference type="ARBA" id="ARBA00022723"/>
    </source>
</evidence>
<organism evidence="9 10">
    <name type="scientific">Brasilonema sennae CENA114</name>
    <dbReference type="NCBI Taxonomy" id="415709"/>
    <lineage>
        <taxon>Bacteria</taxon>
        <taxon>Bacillati</taxon>
        <taxon>Cyanobacteriota</taxon>
        <taxon>Cyanophyceae</taxon>
        <taxon>Nostocales</taxon>
        <taxon>Scytonemataceae</taxon>
        <taxon>Brasilonema</taxon>
        <taxon>Bromeliae group (in: Brasilonema)</taxon>
    </lineage>
</organism>
<dbReference type="SMART" id="SM00670">
    <property type="entry name" value="PINc"/>
    <property type="match status" value="1"/>
</dbReference>
<dbReference type="InterPro" id="IPR029060">
    <property type="entry name" value="PIN-like_dom_sf"/>
</dbReference>
<keyword evidence="2" id="KW-1277">Toxin-antitoxin system</keyword>
<dbReference type="CDD" id="cd18746">
    <property type="entry name" value="PIN_VapC4-5_FitB-like"/>
    <property type="match status" value="1"/>
</dbReference>
<sequence length="143" mass="16580">MNYILDTNIISELISVQPNQKVIGWLKGVDAKRTFLSVITIGEIRKGIEKLPESLRKKNIQDWFENELLVQFEERILPLDLSVILLWGELVGELEKKGRKLPPLDSLIAATTKYYNYTLVTRNEKDFDGIEIVVFNPFEETRD</sequence>
<dbReference type="RefSeq" id="WP_169263345.1">
    <property type="nucleotide sequence ID" value="NZ_CAWOXK010000001.1"/>
</dbReference>
<keyword evidence="6" id="KW-0460">Magnesium</keyword>
<gene>
    <name evidence="9" type="ORF">DP114_28555</name>
</gene>
<dbReference type="KEGG" id="bsen:DP114_28555"/>
<keyword evidence="10" id="KW-1185">Reference proteome</keyword>
<evidence type="ECO:0000256" key="5">
    <source>
        <dbReference type="ARBA" id="ARBA00022801"/>
    </source>
</evidence>
<keyword evidence="5" id="KW-0378">Hydrolase</keyword>
<evidence type="ECO:0000313" key="9">
    <source>
        <dbReference type="EMBL" id="QDL11320.1"/>
    </source>
</evidence>
<dbReference type="SUPFAM" id="SSF88723">
    <property type="entry name" value="PIN domain-like"/>
    <property type="match status" value="1"/>
</dbReference>
<dbReference type="PANTHER" id="PTHR33653">
    <property type="entry name" value="RIBONUCLEASE VAPC2"/>
    <property type="match status" value="1"/>
</dbReference>
<reference evidence="9 10" key="1">
    <citation type="submission" date="2018-06" db="EMBL/GenBank/DDBJ databases">
        <title>Comparative genomics of Brasilonema spp. strains.</title>
        <authorList>
            <person name="Alvarenga D.O."/>
            <person name="Fiore M.F."/>
            <person name="Varani A.M."/>
        </authorList>
    </citation>
    <scope>NUCLEOTIDE SEQUENCE [LARGE SCALE GENOMIC DNA]</scope>
    <source>
        <strain evidence="9 10">CENA114</strain>
    </source>
</reference>
<dbReference type="Pfam" id="PF01850">
    <property type="entry name" value="PIN"/>
    <property type="match status" value="1"/>
</dbReference>
<evidence type="ECO:0000259" key="8">
    <source>
        <dbReference type="SMART" id="SM00670"/>
    </source>
</evidence>
<proteinExistence type="inferred from homology"/>
<comment type="cofactor">
    <cofactor evidence="1">
        <name>Mg(2+)</name>
        <dbReference type="ChEBI" id="CHEBI:18420"/>
    </cofactor>
</comment>